<dbReference type="Proteomes" id="UP000053105">
    <property type="component" value="Unassembled WGS sequence"/>
</dbReference>
<reference evidence="1 2" key="1">
    <citation type="submission" date="2015-07" db="EMBL/GenBank/DDBJ databases">
        <title>The genome of Melipona quadrifasciata.</title>
        <authorList>
            <person name="Pan H."/>
            <person name="Kapheim K."/>
        </authorList>
    </citation>
    <scope>NUCLEOTIDE SEQUENCE [LARGE SCALE GENOMIC DNA]</scope>
    <source>
        <strain evidence="1">0111107301</strain>
        <tissue evidence="1">Whole body</tissue>
    </source>
</reference>
<evidence type="ECO:0000313" key="1">
    <source>
        <dbReference type="EMBL" id="KOX73907.1"/>
    </source>
</evidence>
<protein>
    <submittedName>
        <fullName evidence="1">Uncharacterized protein</fullName>
    </submittedName>
</protein>
<name>A0A0M8ZZ69_9HYME</name>
<accession>A0A0M8ZZ69</accession>
<keyword evidence="2" id="KW-1185">Reference proteome</keyword>
<proteinExistence type="predicted"/>
<sequence length="89" mass="10187">MPHRGEKFTCPRLQLVHVPRSNFHHRTETYSTEDVETETIPVIFVRFSKQLVGIDHVAITVPPGHRTFITIWLVPSDTSAPVPRISQDD</sequence>
<organism evidence="1 2">
    <name type="scientific">Melipona quadrifasciata</name>
    <dbReference type="NCBI Taxonomy" id="166423"/>
    <lineage>
        <taxon>Eukaryota</taxon>
        <taxon>Metazoa</taxon>
        <taxon>Ecdysozoa</taxon>
        <taxon>Arthropoda</taxon>
        <taxon>Hexapoda</taxon>
        <taxon>Insecta</taxon>
        <taxon>Pterygota</taxon>
        <taxon>Neoptera</taxon>
        <taxon>Endopterygota</taxon>
        <taxon>Hymenoptera</taxon>
        <taxon>Apocrita</taxon>
        <taxon>Aculeata</taxon>
        <taxon>Apoidea</taxon>
        <taxon>Anthophila</taxon>
        <taxon>Apidae</taxon>
        <taxon>Melipona</taxon>
    </lineage>
</organism>
<dbReference type="AlphaFoldDB" id="A0A0M8ZZ69"/>
<dbReference type="EMBL" id="KQ435794">
    <property type="protein sequence ID" value="KOX73907.1"/>
    <property type="molecule type" value="Genomic_DNA"/>
</dbReference>
<evidence type="ECO:0000313" key="2">
    <source>
        <dbReference type="Proteomes" id="UP000053105"/>
    </source>
</evidence>
<gene>
    <name evidence="1" type="ORF">WN51_13985</name>
</gene>